<evidence type="ECO:0000256" key="3">
    <source>
        <dbReference type="ARBA" id="ARBA00022692"/>
    </source>
</evidence>
<sequence>MSNNVADPRRPDRIQRYVAPAAVLNSNGERKDVPGEDLTPDYMNVLGMIFSMCALMLRIKWCSWIAVYCSCISYANTKYNDDTKQIMSSFMLSISAVVMSYLQNPSPMPLPFSS</sequence>
<dbReference type="PANTHER" id="PTHR13193:SF0">
    <property type="entry name" value="PAT COMPLEX SUBUNIT ASTERIX"/>
    <property type="match status" value="1"/>
</dbReference>
<evidence type="ECO:0000313" key="7">
    <source>
        <dbReference type="EMBL" id="ALS04771.1"/>
    </source>
</evidence>
<dbReference type="GO" id="GO:0044183">
    <property type="term" value="F:protein folding chaperone"/>
    <property type="evidence" value="ECO:0007669"/>
    <property type="project" value="InterPro"/>
</dbReference>
<dbReference type="GO" id="GO:0045048">
    <property type="term" value="P:protein insertion into ER membrane"/>
    <property type="evidence" value="ECO:0007669"/>
    <property type="project" value="InterPro"/>
</dbReference>
<evidence type="ECO:0000256" key="2">
    <source>
        <dbReference type="ARBA" id="ARBA00009066"/>
    </source>
</evidence>
<dbReference type="AlphaFoldDB" id="A0A0U2IGE0"/>
<keyword evidence="3 6" id="KW-0812">Transmembrane</keyword>
<name>A0A0U2IGE0_9MAXI</name>
<reference evidence="7" key="1">
    <citation type="journal article" date="2015" name="Sci. Rep.">
        <title>Spliced leader RNA trans-splicing discovered in copepods.</title>
        <authorList>
            <person name="Yang F."/>
            <person name="Xu D."/>
            <person name="Zhuang Y."/>
            <person name="Yi X."/>
            <person name="Huang Y."/>
            <person name="Chen H."/>
            <person name="Lin S."/>
            <person name="Campbell D.A."/>
            <person name="Sturm N.R."/>
            <person name="Liu G."/>
            <person name="Zhang H."/>
        </authorList>
    </citation>
    <scope>NUCLEOTIDE SEQUENCE</scope>
</reference>
<protein>
    <submittedName>
        <fullName evidence="7">Protein asterix</fullName>
    </submittedName>
</protein>
<dbReference type="InterPro" id="IPR005351">
    <property type="entry name" value="ASTER"/>
</dbReference>
<dbReference type="PANTHER" id="PTHR13193">
    <property type="entry name" value="CGI-140"/>
    <property type="match status" value="1"/>
</dbReference>
<comment type="subcellular location">
    <subcellularLocation>
        <location evidence="1">Membrane</location>
    </subcellularLocation>
</comment>
<keyword evidence="4 6" id="KW-1133">Transmembrane helix</keyword>
<accession>A0A0U2IGE0</accession>
<comment type="similarity">
    <text evidence="2">Belongs to the Asterix family.</text>
</comment>
<evidence type="ECO:0000256" key="4">
    <source>
        <dbReference type="ARBA" id="ARBA00022989"/>
    </source>
</evidence>
<dbReference type="GO" id="GO:0005789">
    <property type="term" value="C:endoplasmic reticulum membrane"/>
    <property type="evidence" value="ECO:0007669"/>
    <property type="project" value="InterPro"/>
</dbReference>
<dbReference type="EMBL" id="KT754937">
    <property type="protein sequence ID" value="ALS04771.1"/>
    <property type="molecule type" value="mRNA"/>
</dbReference>
<evidence type="ECO:0000256" key="6">
    <source>
        <dbReference type="SAM" id="Phobius"/>
    </source>
</evidence>
<evidence type="ECO:0000256" key="5">
    <source>
        <dbReference type="ARBA" id="ARBA00023136"/>
    </source>
</evidence>
<proteinExistence type="evidence at transcript level"/>
<keyword evidence="5 6" id="KW-0472">Membrane</keyword>
<feature type="transmembrane region" description="Helical" evidence="6">
    <location>
        <begin position="86"/>
        <end position="103"/>
    </location>
</feature>
<organism evidence="7">
    <name type="scientific">Pseudodiaptomus poplesia</name>
    <dbReference type="NCBI Taxonomy" id="213370"/>
    <lineage>
        <taxon>Eukaryota</taxon>
        <taxon>Metazoa</taxon>
        <taxon>Ecdysozoa</taxon>
        <taxon>Arthropoda</taxon>
        <taxon>Crustacea</taxon>
        <taxon>Multicrustacea</taxon>
        <taxon>Hexanauplia</taxon>
        <taxon>Copepoda</taxon>
        <taxon>Calanoida</taxon>
        <taxon>Pseudodiaptomidae</taxon>
        <taxon>Pseudodiaptomus</taxon>
    </lineage>
</organism>
<dbReference type="Pfam" id="PF03669">
    <property type="entry name" value="ASTER"/>
    <property type="match status" value="1"/>
</dbReference>
<evidence type="ECO:0000256" key="1">
    <source>
        <dbReference type="ARBA" id="ARBA00004370"/>
    </source>
</evidence>